<feature type="transmembrane region" description="Helical" evidence="8">
    <location>
        <begin position="183"/>
        <end position="205"/>
    </location>
</feature>
<dbReference type="GO" id="GO:0005923">
    <property type="term" value="C:bicellular tight junction"/>
    <property type="evidence" value="ECO:0007669"/>
    <property type="project" value="UniProtKB-SubCell"/>
</dbReference>
<dbReference type="CTD" id="51208"/>
<dbReference type="KEGG" id="char:105898608"/>
<sequence length="245" mass="25741">MASTMLQTGGFVLGILGIVALIAAVGMNNWSSQDRQGDVVTSVYTYKGLWRNCEVTTAGLTECRPFYGLLGYSGSFQAVRALMIVGIVMGVISALLGLFSLKCFKMGSMEDSPRAKMTLTAGIMFIVAGICGIAGASIYANQIVASYMRTMYNPNYGGNEGIGGMGGGGFGGNSIPRYTFGPALFVAWIGGALVLLGGILDCVAYKGLVPEKSSYGAVAYKAPSHSNATSVHTVKEEGRRDQKYV</sequence>
<keyword evidence="3 8" id="KW-1003">Cell membrane</keyword>
<dbReference type="InterPro" id="IPR004031">
    <property type="entry name" value="PMP22/EMP/MP20/Claudin"/>
</dbReference>
<keyword evidence="9" id="KW-1185">Reference proteome</keyword>
<protein>
    <recommendedName>
        <fullName evidence="8">Claudin</fullName>
    </recommendedName>
</protein>
<evidence type="ECO:0000256" key="3">
    <source>
        <dbReference type="ARBA" id="ARBA00022475"/>
    </source>
</evidence>
<dbReference type="PROSITE" id="PS01346">
    <property type="entry name" value="CLAUDIN"/>
    <property type="match status" value="1"/>
</dbReference>
<dbReference type="PRINTS" id="PR01077">
    <property type="entry name" value="CLAUDIN"/>
</dbReference>
<dbReference type="RefSeq" id="XP_012681094.1">
    <property type="nucleotide sequence ID" value="XM_012825640.3"/>
</dbReference>
<dbReference type="PRINTS" id="PR01448">
    <property type="entry name" value="CLAUDIN18"/>
</dbReference>
<dbReference type="GO" id="GO:0005198">
    <property type="term" value="F:structural molecule activity"/>
    <property type="evidence" value="ECO:0007669"/>
    <property type="project" value="InterPro"/>
</dbReference>
<reference evidence="10" key="1">
    <citation type="submission" date="2025-08" db="UniProtKB">
        <authorList>
            <consortium name="RefSeq"/>
        </authorList>
    </citation>
    <scope>IDENTIFICATION</scope>
</reference>
<proteinExistence type="inferred from homology"/>
<dbReference type="AlphaFoldDB" id="A0A6P3VU31"/>
<keyword evidence="5 8" id="KW-0965">Cell junction</keyword>
<dbReference type="InterPro" id="IPR017974">
    <property type="entry name" value="Claudin_CS"/>
</dbReference>
<keyword evidence="7 8" id="KW-0472">Membrane</keyword>
<keyword evidence="4 8" id="KW-0812">Transmembrane</keyword>
<evidence type="ECO:0000256" key="6">
    <source>
        <dbReference type="ARBA" id="ARBA00022989"/>
    </source>
</evidence>
<dbReference type="PANTHER" id="PTHR12002">
    <property type="entry name" value="CLAUDIN"/>
    <property type="match status" value="1"/>
</dbReference>
<evidence type="ECO:0000256" key="2">
    <source>
        <dbReference type="ARBA" id="ARBA00022427"/>
    </source>
</evidence>
<evidence type="ECO:0000256" key="4">
    <source>
        <dbReference type="ARBA" id="ARBA00022692"/>
    </source>
</evidence>
<evidence type="ECO:0000313" key="9">
    <source>
        <dbReference type="Proteomes" id="UP000515152"/>
    </source>
</evidence>
<keyword evidence="2 8" id="KW-0796">Tight junction</keyword>
<dbReference type="OrthoDB" id="8795554at2759"/>
<comment type="similarity">
    <text evidence="1 8">Belongs to the claudin family.</text>
</comment>
<evidence type="ECO:0000313" key="10">
    <source>
        <dbReference type="RefSeq" id="XP_012681094.1"/>
    </source>
</evidence>
<dbReference type="InterPro" id="IPR003928">
    <property type="entry name" value="Claudin18"/>
</dbReference>
<evidence type="ECO:0000256" key="8">
    <source>
        <dbReference type="RuleBase" id="RU060637"/>
    </source>
</evidence>
<organism evidence="9 10">
    <name type="scientific">Clupea harengus</name>
    <name type="common">Atlantic herring</name>
    <dbReference type="NCBI Taxonomy" id="7950"/>
    <lineage>
        <taxon>Eukaryota</taxon>
        <taxon>Metazoa</taxon>
        <taxon>Chordata</taxon>
        <taxon>Craniata</taxon>
        <taxon>Vertebrata</taxon>
        <taxon>Euteleostomi</taxon>
        <taxon>Actinopterygii</taxon>
        <taxon>Neopterygii</taxon>
        <taxon>Teleostei</taxon>
        <taxon>Clupei</taxon>
        <taxon>Clupeiformes</taxon>
        <taxon>Clupeoidei</taxon>
        <taxon>Clupeidae</taxon>
        <taxon>Clupea</taxon>
    </lineage>
</organism>
<accession>A0A6P3VU31</accession>
<evidence type="ECO:0000256" key="7">
    <source>
        <dbReference type="ARBA" id="ARBA00023136"/>
    </source>
</evidence>
<dbReference type="GO" id="GO:0005886">
    <property type="term" value="C:plasma membrane"/>
    <property type="evidence" value="ECO:0007669"/>
    <property type="project" value="UniProtKB-SubCell"/>
</dbReference>
<comment type="function">
    <text evidence="8">Claudins function as major constituents of the tight junction complexes that regulate the permeability of epithelia.</text>
</comment>
<gene>
    <name evidence="10" type="primary">cldn18</name>
</gene>
<evidence type="ECO:0000256" key="1">
    <source>
        <dbReference type="ARBA" id="ARBA00008295"/>
    </source>
</evidence>
<feature type="transmembrane region" description="Helical" evidence="8">
    <location>
        <begin position="12"/>
        <end position="30"/>
    </location>
</feature>
<dbReference type="Gene3D" id="1.20.140.150">
    <property type="match status" value="1"/>
</dbReference>
<keyword evidence="6 8" id="KW-1133">Transmembrane helix</keyword>
<dbReference type="InterPro" id="IPR006187">
    <property type="entry name" value="Claudin"/>
</dbReference>
<feature type="transmembrane region" description="Helical" evidence="8">
    <location>
        <begin position="119"/>
        <end position="140"/>
    </location>
</feature>
<dbReference type="GeneID" id="105898608"/>
<name>A0A6P3VU31_CLUHA</name>
<comment type="subcellular location">
    <subcellularLocation>
        <location evidence="8">Cell junction</location>
        <location evidence="8">Tight junction</location>
    </subcellularLocation>
    <subcellularLocation>
        <location evidence="8">Cell membrane</location>
        <topology evidence="8">Multi-pass membrane protein</topology>
    </subcellularLocation>
</comment>
<feature type="transmembrane region" description="Helical" evidence="8">
    <location>
        <begin position="78"/>
        <end position="99"/>
    </location>
</feature>
<evidence type="ECO:0000256" key="5">
    <source>
        <dbReference type="ARBA" id="ARBA00022949"/>
    </source>
</evidence>
<dbReference type="Proteomes" id="UP000515152">
    <property type="component" value="Chromosome 1"/>
</dbReference>
<dbReference type="Pfam" id="PF00822">
    <property type="entry name" value="PMP22_Claudin"/>
    <property type="match status" value="1"/>
</dbReference>